<dbReference type="InterPro" id="IPR001878">
    <property type="entry name" value="Znf_CCHC"/>
</dbReference>
<keyword evidence="1" id="KW-0862">Zinc</keyword>
<accession>A0A835HR15</accession>
<dbReference type="InterPro" id="IPR036374">
    <property type="entry name" value="OxRdtase_Mopterin-bd_sf"/>
</dbReference>
<comment type="caution">
    <text evidence="5">The sequence shown here is derived from an EMBL/GenBank/DDBJ whole genome shotgun (WGS) entry which is preliminary data.</text>
</comment>
<keyword evidence="1" id="KW-0863">Zinc-finger</keyword>
<evidence type="ECO:0000313" key="6">
    <source>
        <dbReference type="Proteomes" id="UP000631114"/>
    </source>
</evidence>
<dbReference type="GO" id="GO:0003676">
    <property type="term" value="F:nucleic acid binding"/>
    <property type="evidence" value="ECO:0007669"/>
    <property type="project" value="InterPro"/>
</dbReference>
<evidence type="ECO:0000256" key="3">
    <source>
        <dbReference type="SAM" id="MobiDB-lite"/>
    </source>
</evidence>
<evidence type="ECO:0000313" key="5">
    <source>
        <dbReference type="EMBL" id="KAF9602658.1"/>
    </source>
</evidence>
<evidence type="ECO:0000259" key="4">
    <source>
        <dbReference type="PROSITE" id="PS50158"/>
    </source>
</evidence>
<dbReference type="EMBL" id="JADFTS010000006">
    <property type="protein sequence ID" value="KAF9602658.1"/>
    <property type="molecule type" value="Genomic_DNA"/>
</dbReference>
<dbReference type="PROSITE" id="PS50158">
    <property type="entry name" value="ZF_CCHC"/>
    <property type="match status" value="1"/>
</dbReference>
<feature type="coiled-coil region" evidence="2">
    <location>
        <begin position="169"/>
        <end position="199"/>
    </location>
</feature>
<feature type="compositionally biased region" description="Polar residues" evidence="3">
    <location>
        <begin position="33"/>
        <end position="53"/>
    </location>
</feature>
<sequence>MWLPAICRKCNKFGHKEAKCPTSNTAELAHRTGGQSSAPGNTQSVPASQEGQVVQERSTSFTAQTLTQARECGAAGNEVTVEPQALVVYAGTITTEVMNTRTSIVPTPLTETEVVVTVDENRERAEFSHVEIQGVLTLNSHGEREVARNNIVTLLSENTRSSGIRREGIEEFLNERNQFEALADNDEELEDDISEKEDELFSDHEVDVREKVNHNLRSGNKEFDKPKDKVYTSPSSLRQLKVCEPSLLEDQKVQEVVLEKSTKSMFEPDDQDSQNISLIDDAEDYGIELFDMFCPPIFDEEKDSISTIKITSLEYNEEDYSDAFAVLFSEDQLIMAKPDSNDRRFERLTTSLKDLTSSSHLEDQRLSSRKLKSFAIAIFWQRGRRGRSPSKAYGQDNSGAEDLPGGGGSKYGTSVKKEVAMDSSRDIILAYMQNEESQNYYHFKDNRVLPSHVDPELANSEGAAFSVGNMSRMSVEPYQLPGSCNRSLNQAYCARKHGSVRKSTVLSVTTSKWDDVSTKPSVKTIQDVMFFENSVITCNETSTGSQKFHRLCWCLHGFSKESSASIVGEDDTLRFGSWSLLLDLSDARDQRTIDRTFSGSLLLNLLFWGWILALFERNAIVSFVKMVLYGLKPPQPVQCQQFQNCMR</sequence>
<keyword evidence="2" id="KW-0175">Coiled coil</keyword>
<dbReference type="GO" id="GO:0008270">
    <property type="term" value="F:zinc ion binding"/>
    <property type="evidence" value="ECO:0007669"/>
    <property type="project" value="UniProtKB-KW"/>
</dbReference>
<evidence type="ECO:0000256" key="2">
    <source>
        <dbReference type="SAM" id="Coils"/>
    </source>
</evidence>
<proteinExistence type="predicted"/>
<evidence type="ECO:0000256" key="1">
    <source>
        <dbReference type="PROSITE-ProRule" id="PRU00047"/>
    </source>
</evidence>
<keyword evidence="6" id="KW-1185">Reference proteome</keyword>
<feature type="domain" description="CCHC-type" evidence="4">
    <location>
        <begin position="7"/>
        <end position="21"/>
    </location>
</feature>
<dbReference type="OrthoDB" id="10051395at2759"/>
<gene>
    <name evidence="5" type="ORF">IFM89_030546</name>
</gene>
<feature type="region of interest" description="Disordered" evidence="3">
    <location>
        <begin position="386"/>
        <end position="411"/>
    </location>
</feature>
<name>A0A835HR15_9MAGN</name>
<reference evidence="5 6" key="1">
    <citation type="submission" date="2020-10" db="EMBL/GenBank/DDBJ databases">
        <title>The Coptis chinensis genome and diversification of protoberbering-type alkaloids.</title>
        <authorList>
            <person name="Wang B."/>
            <person name="Shu S."/>
            <person name="Song C."/>
            <person name="Liu Y."/>
        </authorList>
    </citation>
    <scope>NUCLEOTIDE SEQUENCE [LARGE SCALE GENOMIC DNA]</scope>
    <source>
        <strain evidence="5">HL-2020</strain>
        <tissue evidence="5">Leaf</tissue>
    </source>
</reference>
<protein>
    <recommendedName>
        <fullName evidence="4">CCHC-type domain-containing protein</fullName>
    </recommendedName>
</protein>
<organism evidence="5 6">
    <name type="scientific">Coptis chinensis</name>
    <dbReference type="NCBI Taxonomy" id="261450"/>
    <lineage>
        <taxon>Eukaryota</taxon>
        <taxon>Viridiplantae</taxon>
        <taxon>Streptophyta</taxon>
        <taxon>Embryophyta</taxon>
        <taxon>Tracheophyta</taxon>
        <taxon>Spermatophyta</taxon>
        <taxon>Magnoliopsida</taxon>
        <taxon>Ranunculales</taxon>
        <taxon>Ranunculaceae</taxon>
        <taxon>Coptidoideae</taxon>
        <taxon>Coptis</taxon>
    </lineage>
</organism>
<dbReference type="AlphaFoldDB" id="A0A835HR15"/>
<feature type="region of interest" description="Disordered" evidence="3">
    <location>
        <begin position="21"/>
        <end position="53"/>
    </location>
</feature>
<dbReference type="Proteomes" id="UP000631114">
    <property type="component" value="Unassembled WGS sequence"/>
</dbReference>
<keyword evidence="1" id="KW-0479">Metal-binding</keyword>
<dbReference type="SUPFAM" id="SSF56524">
    <property type="entry name" value="Oxidoreductase molybdopterin-binding domain"/>
    <property type="match status" value="1"/>
</dbReference>